<reference evidence="1 3" key="1">
    <citation type="submission" date="2020-05" db="EMBL/GenBank/DDBJ databases">
        <title>Characterization of novel class B3 metallo-beta-lactamase from novel Pseudomonas species.</title>
        <authorList>
            <person name="Yamada K."/>
            <person name="Aoki K."/>
            <person name="Ishii Y."/>
        </authorList>
    </citation>
    <scope>NUCLEOTIDE SEQUENCE [LARGE SCALE GENOMIC DNA]</scope>
    <source>
        <strain evidence="1 3">TUM18999</strain>
        <strain evidence="2 4">TUM20286</strain>
    </source>
</reference>
<dbReference type="EMBL" id="AP023189">
    <property type="protein sequence ID" value="BCG22215.1"/>
    <property type="molecule type" value="Genomic_DNA"/>
</dbReference>
<sequence length="107" mass="10992">MLVALLVGRRLPGDDRVALVVAFEAVAMDAEAQDGELKLHVASPFAIGCLAAHAHPGAVTESLPPPCAPMPGGHGPVPATGVLPDAWSCRLAGREWNTGTHRRAEGG</sequence>
<accession>A0A6J4DYP7</accession>
<evidence type="ECO:0000313" key="2">
    <source>
        <dbReference type="EMBL" id="GJN55144.1"/>
    </source>
</evidence>
<dbReference type="Proteomes" id="UP000509383">
    <property type="component" value="Chromosome"/>
</dbReference>
<evidence type="ECO:0000313" key="4">
    <source>
        <dbReference type="Proteomes" id="UP001054892"/>
    </source>
</evidence>
<dbReference type="AlphaFoldDB" id="A0A6J4DYP7"/>
<dbReference type="EMBL" id="BQKM01000016">
    <property type="protein sequence ID" value="GJN55144.1"/>
    <property type="molecule type" value="Genomic_DNA"/>
</dbReference>
<name>A0A6J4DYP7_9PSED</name>
<gene>
    <name evidence="1" type="ORF">TUM18999_04060</name>
    <name evidence="2" type="ORF">TUM20286_48960</name>
</gene>
<keyword evidence="4" id="KW-1185">Reference proteome</keyword>
<proteinExistence type="predicted"/>
<evidence type="ECO:0000313" key="3">
    <source>
        <dbReference type="Proteomes" id="UP000509383"/>
    </source>
</evidence>
<dbReference type="KEGG" id="ptw:TUM18999_04060"/>
<dbReference type="Proteomes" id="UP001054892">
    <property type="component" value="Unassembled WGS sequence"/>
</dbReference>
<organism evidence="1 3">
    <name type="scientific">Pseudomonas tohonis</name>
    <dbReference type="NCBI Taxonomy" id="2725477"/>
    <lineage>
        <taxon>Bacteria</taxon>
        <taxon>Pseudomonadati</taxon>
        <taxon>Pseudomonadota</taxon>
        <taxon>Gammaproteobacteria</taxon>
        <taxon>Pseudomonadales</taxon>
        <taxon>Pseudomonadaceae</taxon>
        <taxon>Pseudomonas</taxon>
    </lineage>
</organism>
<protein>
    <submittedName>
        <fullName evidence="1">Uncharacterized protein</fullName>
    </submittedName>
</protein>
<evidence type="ECO:0000313" key="1">
    <source>
        <dbReference type="EMBL" id="BCG22215.1"/>
    </source>
</evidence>